<organism evidence="1 2">
    <name type="scientific">Acrobeloides nanus</name>
    <dbReference type="NCBI Taxonomy" id="290746"/>
    <lineage>
        <taxon>Eukaryota</taxon>
        <taxon>Metazoa</taxon>
        <taxon>Ecdysozoa</taxon>
        <taxon>Nematoda</taxon>
        <taxon>Chromadorea</taxon>
        <taxon>Rhabditida</taxon>
        <taxon>Tylenchina</taxon>
        <taxon>Cephalobomorpha</taxon>
        <taxon>Cephaloboidea</taxon>
        <taxon>Cephalobidae</taxon>
        <taxon>Acrobeloides</taxon>
    </lineage>
</organism>
<evidence type="ECO:0000313" key="2">
    <source>
        <dbReference type="WBParaSite" id="ACRNAN_scaffold828.g29268.t1"/>
    </source>
</evidence>
<keyword evidence="1" id="KW-1185">Reference proteome</keyword>
<protein>
    <submittedName>
        <fullName evidence="2">Uncharacterized protein</fullName>
    </submittedName>
</protein>
<sequence length="129" mass="14846">MSADSLQDGASPFTAAAAWAKQLLREIIALEQRYDLSVVFMTAISTIRMTECSEIIVQPKQQSLSKLLVIFGAIVWNEVSIGTPFRRSSEPRPVRPKTEILLRKRKHRVCRYNEILYPSNIYEPIIIYY</sequence>
<reference evidence="2" key="1">
    <citation type="submission" date="2022-11" db="UniProtKB">
        <authorList>
            <consortium name="WormBaseParasite"/>
        </authorList>
    </citation>
    <scope>IDENTIFICATION</scope>
</reference>
<evidence type="ECO:0000313" key="1">
    <source>
        <dbReference type="Proteomes" id="UP000887540"/>
    </source>
</evidence>
<accession>A0A914EJ39</accession>
<name>A0A914EJ39_9BILA</name>
<dbReference type="AlphaFoldDB" id="A0A914EJ39"/>
<proteinExistence type="predicted"/>
<dbReference type="Proteomes" id="UP000887540">
    <property type="component" value="Unplaced"/>
</dbReference>
<dbReference type="WBParaSite" id="ACRNAN_scaffold828.g29268.t1">
    <property type="protein sequence ID" value="ACRNAN_scaffold828.g29268.t1"/>
    <property type="gene ID" value="ACRNAN_scaffold828.g29268"/>
</dbReference>